<reference evidence="3" key="1">
    <citation type="journal article" date="2020" name="Stud. Mycol.">
        <title>101 Dothideomycetes genomes: a test case for predicting lifestyles and emergence of pathogens.</title>
        <authorList>
            <person name="Haridas S."/>
            <person name="Albert R."/>
            <person name="Binder M."/>
            <person name="Bloem J."/>
            <person name="Labutti K."/>
            <person name="Salamov A."/>
            <person name="Andreopoulos B."/>
            <person name="Baker S."/>
            <person name="Barry K."/>
            <person name="Bills G."/>
            <person name="Bluhm B."/>
            <person name="Cannon C."/>
            <person name="Castanera R."/>
            <person name="Culley D."/>
            <person name="Daum C."/>
            <person name="Ezra D."/>
            <person name="Gonzalez J."/>
            <person name="Henrissat B."/>
            <person name="Kuo A."/>
            <person name="Liang C."/>
            <person name="Lipzen A."/>
            <person name="Lutzoni F."/>
            <person name="Magnuson J."/>
            <person name="Mondo S."/>
            <person name="Nolan M."/>
            <person name="Ohm R."/>
            <person name="Pangilinan J."/>
            <person name="Park H.-J."/>
            <person name="Ramirez L."/>
            <person name="Alfaro M."/>
            <person name="Sun H."/>
            <person name="Tritt A."/>
            <person name="Yoshinaga Y."/>
            <person name="Zwiers L.-H."/>
            <person name="Turgeon B."/>
            <person name="Goodwin S."/>
            <person name="Spatafora J."/>
            <person name="Crous P."/>
            <person name="Grigoriev I."/>
        </authorList>
    </citation>
    <scope>NUCLEOTIDE SEQUENCE</scope>
    <source>
        <strain evidence="3">CBS 122368</strain>
    </source>
</reference>
<keyword evidence="4" id="KW-1185">Reference proteome</keyword>
<feature type="non-terminal residue" evidence="3">
    <location>
        <position position="1"/>
    </location>
</feature>
<accession>A0A6A6IUU9</accession>
<dbReference type="PANTHER" id="PTHR23070">
    <property type="entry name" value="BCS1 AAA-TYPE ATPASE"/>
    <property type="match status" value="1"/>
</dbReference>
<dbReference type="InterPro" id="IPR003960">
    <property type="entry name" value="ATPase_AAA_CS"/>
</dbReference>
<evidence type="ECO:0000313" key="3">
    <source>
        <dbReference type="EMBL" id="KAF2254345.1"/>
    </source>
</evidence>
<dbReference type="GeneID" id="54576539"/>
<dbReference type="Gene3D" id="3.40.50.300">
    <property type="entry name" value="P-loop containing nucleotide triphosphate hydrolases"/>
    <property type="match status" value="1"/>
</dbReference>
<dbReference type="Proteomes" id="UP000800094">
    <property type="component" value="Unassembled WGS sequence"/>
</dbReference>
<dbReference type="InterPro" id="IPR003959">
    <property type="entry name" value="ATPase_AAA_core"/>
</dbReference>
<comment type="similarity">
    <text evidence="1">Belongs to the AAA ATPase family.</text>
</comment>
<sequence length="154" mass="16912">GYLLYRLPRTRKSSLSLSIAGKFDLDVYVLTMSSLDDRSLKTLFAELPQHCIVLLEDVDVTSVHRIQDSNADASQSLGQNGSPRMSAGGKVSLSTLLNVLDGLASPEGRVLIMTTNHIERLDPALIRPGRVDTKVKFILNSETFLGGTMCRHRT</sequence>
<evidence type="ECO:0000256" key="1">
    <source>
        <dbReference type="RuleBase" id="RU003651"/>
    </source>
</evidence>
<keyword evidence="1" id="KW-0547">Nucleotide-binding</keyword>
<dbReference type="Pfam" id="PF00004">
    <property type="entry name" value="AAA"/>
    <property type="match status" value="1"/>
</dbReference>
<feature type="domain" description="ATPase AAA-type core" evidence="2">
    <location>
        <begin position="3"/>
        <end position="137"/>
    </location>
</feature>
<dbReference type="RefSeq" id="XP_033689349.1">
    <property type="nucleotide sequence ID" value="XM_033823209.1"/>
</dbReference>
<proteinExistence type="inferred from homology"/>
<organism evidence="3 4">
    <name type="scientific">Trematosphaeria pertusa</name>
    <dbReference type="NCBI Taxonomy" id="390896"/>
    <lineage>
        <taxon>Eukaryota</taxon>
        <taxon>Fungi</taxon>
        <taxon>Dikarya</taxon>
        <taxon>Ascomycota</taxon>
        <taxon>Pezizomycotina</taxon>
        <taxon>Dothideomycetes</taxon>
        <taxon>Pleosporomycetidae</taxon>
        <taxon>Pleosporales</taxon>
        <taxon>Massarineae</taxon>
        <taxon>Trematosphaeriaceae</taxon>
        <taxon>Trematosphaeria</taxon>
    </lineage>
</organism>
<keyword evidence="1" id="KW-0067">ATP-binding</keyword>
<gene>
    <name evidence="3" type="ORF">BU26DRAFT_417561</name>
</gene>
<dbReference type="GO" id="GO:0016887">
    <property type="term" value="F:ATP hydrolysis activity"/>
    <property type="evidence" value="ECO:0007669"/>
    <property type="project" value="InterPro"/>
</dbReference>
<protein>
    <submittedName>
        <fullName evidence="3">P-loop containing nucleoside triphosphate hydrolase protein</fullName>
    </submittedName>
</protein>
<evidence type="ECO:0000259" key="2">
    <source>
        <dbReference type="Pfam" id="PF00004"/>
    </source>
</evidence>
<dbReference type="GO" id="GO:0005524">
    <property type="term" value="F:ATP binding"/>
    <property type="evidence" value="ECO:0007669"/>
    <property type="project" value="UniProtKB-KW"/>
</dbReference>
<dbReference type="EMBL" id="ML987190">
    <property type="protein sequence ID" value="KAF2254345.1"/>
    <property type="molecule type" value="Genomic_DNA"/>
</dbReference>
<keyword evidence="3" id="KW-0378">Hydrolase</keyword>
<dbReference type="AlphaFoldDB" id="A0A6A6IUU9"/>
<dbReference type="InterPro" id="IPR050747">
    <property type="entry name" value="Mitochondrial_chaperone_BCS1"/>
</dbReference>
<name>A0A6A6IUU9_9PLEO</name>
<dbReference type="PROSITE" id="PS00674">
    <property type="entry name" value="AAA"/>
    <property type="match status" value="1"/>
</dbReference>
<dbReference type="OrthoDB" id="10251412at2759"/>
<dbReference type="InterPro" id="IPR027417">
    <property type="entry name" value="P-loop_NTPase"/>
</dbReference>
<dbReference type="SUPFAM" id="SSF52540">
    <property type="entry name" value="P-loop containing nucleoside triphosphate hydrolases"/>
    <property type="match status" value="1"/>
</dbReference>
<evidence type="ECO:0000313" key="4">
    <source>
        <dbReference type="Proteomes" id="UP000800094"/>
    </source>
</evidence>